<dbReference type="InterPro" id="IPR000719">
    <property type="entry name" value="Prot_kinase_dom"/>
</dbReference>
<name>A0A2I0W4Q7_9ASPA</name>
<dbReference type="PANTHER" id="PTHR47973">
    <property type="entry name" value="CYSTEINE-RICH RECEPTOR-LIKE PROTEIN KINASE 3"/>
    <property type="match status" value="1"/>
</dbReference>
<proteinExistence type="predicted"/>
<dbReference type="FunFam" id="1.10.510.10:FF:000336">
    <property type="entry name" value="Cysteine-rich receptor-like protein kinase 2"/>
    <property type="match status" value="1"/>
</dbReference>
<dbReference type="SMART" id="SM00220">
    <property type="entry name" value="S_TKc"/>
    <property type="match status" value="1"/>
</dbReference>
<dbReference type="CDD" id="cd14066">
    <property type="entry name" value="STKc_IRAK"/>
    <property type="match status" value="1"/>
</dbReference>
<dbReference type="Pfam" id="PF07714">
    <property type="entry name" value="PK_Tyr_Ser-Thr"/>
    <property type="match status" value="1"/>
</dbReference>
<protein>
    <submittedName>
        <fullName evidence="7">Cysteine-rich receptor-like protein kinase 25</fullName>
    </submittedName>
</protein>
<dbReference type="AlphaFoldDB" id="A0A2I0W4Q7"/>
<evidence type="ECO:0000256" key="2">
    <source>
        <dbReference type="ARBA" id="ARBA00022741"/>
    </source>
</evidence>
<keyword evidence="1" id="KW-0808">Transferase</keyword>
<dbReference type="InterPro" id="IPR001245">
    <property type="entry name" value="Ser-Thr/Tyr_kinase_cat_dom"/>
</dbReference>
<dbReference type="PROSITE" id="PS00108">
    <property type="entry name" value="PROTEIN_KINASE_ST"/>
    <property type="match status" value="1"/>
</dbReference>
<keyword evidence="7" id="KW-0675">Receptor</keyword>
<keyword evidence="8" id="KW-1185">Reference proteome</keyword>
<reference evidence="7 8" key="2">
    <citation type="journal article" date="2017" name="Nature">
        <title>The Apostasia genome and the evolution of orchids.</title>
        <authorList>
            <person name="Zhang G.Q."/>
            <person name="Liu K.W."/>
            <person name="Li Z."/>
            <person name="Lohaus R."/>
            <person name="Hsiao Y.Y."/>
            <person name="Niu S.C."/>
            <person name="Wang J.Y."/>
            <person name="Lin Y.C."/>
            <person name="Xu Q."/>
            <person name="Chen L.J."/>
            <person name="Yoshida K."/>
            <person name="Fujiwara S."/>
            <person name="Wang Z.W."/>
            <person name="Zhang Y.Q."/>
            <person name="Mitsuda N."/>
            <person name="Wang M."/>
            <person name="Liu G.H."/>
            <person name="Pecoraro L."/>
            <person name="Huang H.X."/>
            <person name="Xiao X.J."/>
            <person name="Lin M."/>
            <person name="Wu X.Y."/>
            <person name="Wu W.L."/>
            <person name="Chen Y.Y."/>
            <person name="Chang S.B."/>
            <person name="Sakamoto S."/>
            <person name="Ohme-Takagi M."/>
            <person name="Yagi M."/>
            <person name="Zeng S.J."/>
            <person name="Shen C.Y."/>
            <person name="Yeh C.M."/>
            <person name="Luo Y.B."/>
            <person name="Tsai W.C."/>
            <person name="Van de Peer Y."/>
            <person name="Liu Z.J."/>
        </authorList>
    </citation>
    <scope>NUCLEOTIDE SEQUENCE [LARGE SCALE GENOMIC DNA]</scope>
    <source>
        <tissue evidence="7">The whole plant</tissue>
    </source>
</reference>
<dbReference type="InterPro" id="IPR052059">
    <property type="entry name" value="CR_Ser/Thr_kinase"/>
</dbReference>
<dbReference type="Gene3D" id="3.30.200.20">
    <property type="entry name" value="Phosphorylase Kinase, domain 1"/>
    <property type="match status" value="1"/>
</dbReference>
<evidence type="ECO:0000259" key="6">
    <source>
        <dbReference type="PROSITE" id="PS50011"/>
    </source>
</evidence>
<evidence type="ECO:0000256" key="4">
    <source>
        <dbReference type="ARBA" id="ARBA00022840"/>
    </source>
</evidence>
<accession>A0A2I0W4Q7</accession>
<organism evidence="7 8">
    <name type="scientific">Dendrobium catenatum</name>
    <dbReference type="NCBI Taxonomy" id="906689"/>
    <lineage>
        <taxon>Eukaryota</taxon>
        <taxon>Viridiplantae</taxon>
        <taxon>Streptophyta</taxon>
        <taxon>Embryophyta</taxon>
        <taxon>Tracheophyta</taxon>
        <taxon>Spermatophyta</taxon>
        <taxon>Magnoliopsida</taxon>
        <taxon>Liliopsida</taxon>
        <taxon>Asparagales</taxon>
        <taxon>Orchidaceae</taxon>
        <taxon>Epidendroideae</taxon>
        <taxon>Malaxideae</taxon>
        <taxon>Dendrobiinae</taxon>
        <taxon>Dendrobium</taxon>
    </lineage>
</organism>
<gene>
    <name evidence="7" type="primary">CRK25</name>
    <name evidence="7" type="ORF">MA16_Dca026437</name>
</gene>
<evidence type="ECO:0000313" key="7">
    <source>
        <dbReference type="EMBL" id="PKU70646.1"/>
    </source>
</evidence>
<dbReference type="InterPro" id="IPR011009">
    <property type="entry name" value="Kinase-like_dom_sf"/>
</dbReference>
<dbReference type="Gene3D" id="1.10.510.10">
    <property type="entry name" value="Transferase(Phosphotransferase) domain 1"/>
    <property type="match status" value="1"/>
</dbReference>
<reference evidence="7 8" key="1">
    <citation type="journal article" date="2016" name="Sci. Rep.">
        <title>The Dendrobium catenatum Lindl. genome sequence provides insights into polysaccharide synthase, floral development and adaptive evolution.</title>
        <authorList>
            <person name="Zhang G.Q."/>
            <person name="Xu Q."/>
            <person name="Bian C."/>
            <person name="Tsai W.C."/>
            <person name="Yeh C.M."/>
            <person name="Liu K.W."/>
            <person name="Yoshida K."/>
            <person name="Zhang L.S."/>
            <person name="Chang S.B."/>
            <person name="Chen F."/>
            <person name="Shi Y."/>
            <person name="Su Y.Y."/>
            <person name="Zhang Y.Q."/>
            <person name="Chen L.J."/>
            <person name="Yin Y."/>
            <person name="Lin M."/>
            <person name="Huang H."/>
            <person name="Deng H."/>
            <person name="Wang Z.W."/>
            <person name="Zhu S.L."/>
            <person name="Zhao X."/>
            <person name="Deng C."/>
            <person name="Niu S.C."/>
            <person name="Huang J."/>
            <person name="Wang M."/>
            <person name="Liu G.H."/>
            <person name="Yang H.J."/>
            <person name="Xiao X.J."/>
            <person name="Hsiao Y.Y."/>
            <person name="Wu W.L."/>
            <person name="Chen Y.Y."/>
            <person name="Mitsuda N."/>
            <person name="Ohme-Takagi M."/>
            <person name="Luo Y.B."/>
            <person name="Van de Peer Y."/>
            <person name="Liu Z.J."/>
        </authorList>
    </citation>
    <scope>NUCLEOTIDE SEQUENCE [LARGE SCALE GENOMIC DNA]</scope>
    <source>
        <tissue evidence="7">The whole plant</tissue>
    </source>
</reference>
<dbReference type="STRING" id="906689.A0A2I0W4Q7"/>
<dbReference type="GO" id="GO:0004672">
    <property type="term" value="F:protein kinase activity"/>
    <property type="evidence" value="ECO:0007669"/>
    <property type="project" value="InterPro"/>
</dbReference>
<feature type="region of interest" description="Disordered" evidence="5">
    <location>
        <begin position="378"/>
        <end position="445"/>
    </location>
</feature>
<dbReference type="GO" id="GO:0005524">
    <property type="term" value="F:ATP binding"/>
    <property type="evidence" value="ECO:0007669"/>
    <property type="project" value="UniProtKB-KW"/>
</dbReference>
<dbReference type="Proteomes" id="UP000233837">
    <property type="component" value="Unassembled WGS sequence"/>
</dbReference>
<feature type="domain" description="Protein kinase" evidence="6">
    <location>
        <begin position="79"/>
        <end position="358"/>
    </location>
</feature>
<dbReference type="InterPro" id="IPR008271">
    <property type="entry name" value="Ser/Thr_kinase_AS"/>
</dbReference>
<feature type="compositionally biased region" description="Low complexity" evidence="5">
    <location>
        <begin position="378"/>
        <end position="431"/>
    </location>
</feature>
<evidence type="ECO:0000256" key="5">
    <source>
        <dbReference type="SAM" id="MobiDB-lite"/>
    </source>
</evidence>
<evidence type="ECO:0000313" key="8">
    <source>
        <dbReference type="Proteomes" id="UP000233837"/>
    </source>
</evidence>
<keyword evidence="2" id="KW-0547">Nucleotide-binding</keyword>
<sequence>MLWFSWLPPFGPPLLRFIPCLRLSRLMSKPKGFFGKLIKPFVSRHNRELRKEEEDLEAIAAKETKVFSYEALVTATRNFSSKHKLGEGGFGPVYKGQLEDGRLVAVKSLGRWSLQGGNEFINEAVLLSRVQHKNVVTLYGYCTHAEDKLLVYEYVHNESLDKILFSREDKEAAMMLDWKKRYDVMIGVARGMQYLHEDAHTPIIHRDIKASNILLDERWCPKIADFGMARLFPENLSHVSTRVAGTNGYMAPEYAMHGYLSTKADIFSFGVLIIELITGQKNSAFAARSDASTLLEWAWRLHKKKQTMEMLDPALRSTADAEQVILCAHVGLLCTQADPKVRPEMRRVVVILSKKPSALEEPIRPGVPGSRYRIRALGSTGKTSTSSSGASTSASNIASSSNGNNNAATASLPATSNISTTTTNVSSATAIHRSKPLPYKHYHTT</sequence>
<dbReference type="OrthoDB" id="4062651at2759"/>
<dbReference type="FunFam" id="3.30.200.20:FF:000327">
    <property type="entry name" value="Cysteine-rich receptor-like protein kinase 10"/>
    <property type="match status" value="1"/>
</dbReference>
<feature type="compositionally biased region" description="Basic residues" evidence="5">
    <location>
        <begin position="432"/>
        <end position="445"/>
    </location>
</feature>
<dbReference type="PROSITE" id="PS50011">
    <property type="entry name" value="PROTEIN_KINASE_DOM"/>
    <property type="match status" value="1"/>
</dbReference>
<keyword evidence="4" id="KW-0067">ATP-binding</keyword>
<evidence type="ECO:0000256" key="1">
    <source>
        <dbReference type="ARBA" id="ARBA00022679"/>
    </source>
</evidence>
<dbReference type="EMBL" id="KZ502925">
    <property type="protein sequence ID" value="PKU70646.1"/>
    <property type="molecule type" value="Genomic_DNA"/>
</dbReference>
<dbReference type="SUPFAM" id="SSF56112">
    <property type="entry name" value="Protein kinase-like (PK-like)"/>
    <property type="match status" value="1"/>
</dbReference>
<evidence type="ECO:0000256" key="3">
    <source>
        <dbReference type="ARBA" id="ARBA00022777"/>
    </source>
</evidence>
<keyword evidence="3 7" id="KW-0418">Kinase</keyword>